<feature type="domain" description="LysM" evidence="2">
    <location>
        <begin position="175"/>
        <end position="218"/>
    </location>
</feature>
<dbReference type="InterPro" id="IPR018392">
    <property type="entry name" value="LysM"/>
</dbReference>
<feature type="domain" description="LysM" evidence="2">
    <location>
        <begin position="111"/>
        <end position="154"/>
    </location>
</feature>
<feature type="domain" description="LysM" evidence="2">
    <location>
        <begin position="241"/>
        <end position="286"/>
    </location>
</feature>
<dbReference type="RefSeq" id="WP_093053284.1">
    <property type="nucleotide sequence ID" value="NZ_FOGT01000011.1"/>
</dbReference>
<dbReference type="AlphaFoldDB" id="A0A1H9VJC1"/>
<evidence type="ECO:0000259" key="2">
    <source>
        <dbReference type="PROSITE" id="PS51782"/>
    </source>
</evidence>
<gene>
    <name evidence="3" type="ORF">SAMN05518684_1119</name>
</gene>
<dbReference type="Proteomes" id="UP000198571">
    <property type="component" value="Unassembled WGS sequence"/>
</dbReference>
<dbReference type="SUPFAM" id="SSF54106">
    <property type="entry name" value="LysM domain"/>
    <property type="match status" value="5"/>
</dbReference>
<protein>
    <submittedName>
        <fullName evidence="3">LysM repeat-containing protein</fullName>
    </submittedName>
</protein>
<dbReference type="EMBL" id="FOGT01000011">
    <property type="protein sequence ID" value="SES21427.1"/>
    <property type="molecule type" value="Genomic_DNA"/>
</dbReference>
<accession>A0A1H9VJC1</accession>
<evidence type="ECO:0000313" key="4">
    <source>
        <dbReference type="Proteomes" id="UP000198571"/>
    </source>
</evidence>
<dbReference type="STRING" id="1601833.SAMN05518684_1119"/>
<proteinExistence type="predicted"/>
<feature type="domain" description="LysM" evidence="2">
    <location>
        <begin position="301"/>
        <end position="344"/>
    </location>
</feature>
<dbReference type="PROSITE" id="PS51782">
    <property type="entry name" value="LYSM"/>
    <property type="match status" value="5"/>
</dbReference>
<organism evidence="3 4">
    <name type="scientific">Salipaludibacillus aurantiacus</name>
    <dbReference type="NCBI Taxonomy" id="1601833"/>
    <lineage>
        <taxon>Bacteria</taxon>
        <taxon>Bacillati</taxon>
        <taxon>Bacillota</taxon>
        <taxon>Bacilli</taxon>
        <taxon>Bacillales</taxon>
        <taxon>Bacillaceae</taxon>
    </lineage>
</organism>
<dbReference type="PANTHER" id="PTHR33734:SF22">
    <property type="entry name" value="MEMBRANE-BOUND LYTIC MUREIN TRANSGLYCOSYLASE D"/>
    <property type="match status" value="1"/>
</dbReference>
<dbReference type="CDD" id="cd00118">
    <property type="entry name" value="LysM"/>
    <property type="match status" value="5"/>
</dbReference>
<dbReference type="InterPro" id="IPR036779">
    <property type="entry name" value="LysM_dom_sf"/>
</dbReference>
<reference evidence="4" key="1">
    <citation type="submission" date="2016-10" db="EMBL/GenBank/DDBJ databases">
        <authorList>
            <person name="Varghese N."/>
            <person name="Submissions S."/>
        </authorList>
    </citation>
    <scope>NUCLEOTIDE SEQUENCE [LARGE SCALE GENOMIC DNA]</scope>
    <source>
        <strain evidence="4">S9</strain>
    </source>
</reference>
<dbReference type="GO" id="GO:0008932">
    <property type="term" value="F:lytic endotransglycosylase activity"/>
    <property type="evidence" value="ECO:0007669"/>
    <property type="project" value="TreeGrafter"/>
</dbReference>
<dbReference type="Pfam" id="PF01476">
    <property type="entry name" value="LysM"/>
    <property type="match status" value="5"/>
</dbReference>
<feature type="compositionally biased region" description="Polar residues" evidence="1">
    <location>
        <begin position="221"/>
        <end position="239"/>
    </location>
</feature>
<dbReference type="PANTHER" id="PTHR33734">
    <property type="entry name" value="LYSM DOMAIN-CONTAINING GPI-ANCHORED PROTEIN 2"/>
    <property type="match status" value="1"/>
</dbReference>
<evidence type="ECO:0000313" key="3">
    <source>
        <dbReference type="EMBL" id="SES21427.1"/>
    </source>
</evidence>
<feature type="region of interest" description="Disordered" evidence="1">
    <location>
        <begin position="221"/>
        <end position="243"/>
    </location>
</feature>
<dbReference type="Gene3D" id="3.10.350.10">
    <property type="entry name" value="LysM domain"/>
    <property type="match status" value="5"/>
</dbReference>
<sequence length="411" mass="44992">MNQETKPITRSRKQRLFEERSQSAKRRKTKIACCALAGTFAAGALFTGGKTAHVNASEKLYPVQQGDTLSKLAVKYNVSVDQLMNVNSLSTDLIIAGSELTVPGELAGTYKYVTVKKGDSLQSLANANGLTVTDLKRTNGLTSSLIYEGQKLRAPLHGAVNNLPENRQNDSSQDSVYDVVEGDTLFGISQKFHTTVSHLKRLNGLTSDRIFIGEKLLIPSAQHTSQQGQPEETSRSNTKGKPYKVLKGDTLPSIAENYAISVNDIIELNIDLLKSDRLNEGQVLTLPTQEDAVQEQKTDRAIYTAAPGDTLWGLARRFNLSVEEIKGLNGLENDFILIGQELVIKSSNLVKSEAELTGAVDRSSVEFAYHGTHIVLEVPFGTAEKYEDLIGEKVTIVFQEKRKPALVSIDV</sequence>
<dbReference type="OrthoDB" id="2572716at2"/>
<evidence type="ECO:0000256" key="1">
    <source>
        <dbReference type="SAM" id="MobiDB-lite"/>
    </source>
</evidence>
<name>A0A1H9VJC1_9BACI</name>
<feature type="domain" description="LysM" evidence="2">
    <location>
        <begin position="59"/>
        <end position="102"/>
    </location>
</feature>
<keyword evidence="4" id="KW-1185">Reference proteome</keyword>
<feature type="region of interest" description="Disordered" evidence="1">
    <location>
        <begin position="1"/>
        <end position="23"/>
    </location>
</feature>
<dbReference type="SMART" id="SM00257">
    <property type="entry name" value="LysM"/>
    <property type="match status" value="5"/>
</dbReference>